<accession>A0A285VKD1</accession>
<proteinExistence type="predicted"/>
<organism evidence="1 2">
    <name type="scientific">Ornithinimicrobium cerasi</name>
    <dbReference type="NCBI Taxonomy" id="2248773"/>
    <lineage>
        <taxon>Bacteria</taxon>
        <taxon>Bacillati</taxon>
        <taxon>Actinomycetota</taxon>
        <taxon>Actinomycetes</taxon>
        <taxon>Micrococcales</taxon>
        <taxon>Ornithinimicrobiaceae</taxon>
        <taxon>Ornithinimicrobium</taxon>
    </lineage>
</organism>
<dbReference type="RefSeq" id="WP_097187573.1">
    <property type="nucleotide sequence ID" value="NZ_OBQK01000003.1"/>
</dbReference>
<dbReference type="InterPro" id="IPR017519">
    <property type="entry name" value="CHP03085"/>
</dbReference>
<dbReference type="SUPFAM" id="SSF109854">
    <property type="entry name" value="DinB/YfiT-like putative metalloenzymes"/>
    <property type="match status" value="1"/>
</dbReference>
<gene>
    <name evidence="1" type="ORF">SAMN05421879_103241</name>
</gene>
<dbReference type="InterPro" id="IPR017517">
    <property type="entry name" value="Maleyloyr_isom"/>
</dbReference>
<keyword evidence="2" id="KW-1185">Reference proteome</keyword>
<name>A0A285VKD1_9MICO</name>
<dbReference type="InterPro" id="IPR034660">
    <property type="entry name" value="DinB/YfiT-like"/>
</dbReference>
<evidence type="ECO:0000313" key="2">
    <source>
        <dbReference type="Proteomes" id="UP000219688"/>
    </source>
</evidence>
<dbReference type="Proteomes" id="UP000219688">
    <property type="component" value="Unassembled WGS sequence"/>
</dbReference>
<dbReference type="NCBIfam" id="TIGR03085">
    <property type="entry name" value="TIGR03085 family metal-binding protein"/>
    <property type="match status" value="1"/>
</dbReference>
<dbReference type="AlphaFoldDB" id="A0A285VKD1"/>
<evidence type="ECO:0000313" key="1">
    <source>
        <dbReference type="EMBL" id="SOC54564.1"/>
    </source>
</evidence>
<dbReference type="NCBIfam" id="TIGR03083">
    <property type="entry name" value="maleylpyruvate isomerase family mycothiol-dependent enzyme"/>
    <property type="match status" value="1"/>
</dbReference>
<reference evidence="2" key="1">
    <citation type="submission" date="2017-08" db="EMBL/GenBank/DDBJ databases">
        <authorList>
            <person name="Varghese N."/>
            <person name="Submissions S."/>
        </authorList>
    </citation>
    <scope>NUCLEOTIDE SEQUENCE [LARGE SCALE GENOMIC DNA]</scope>
    <source>
        <strain evidence="2">USBA17B2</strain>
    </source>
</reference>
<protein>
    <submittedName>
        <fullName evidence="1">TIGR03085 family protein</fullName>
    </submittedName>
</protein>
<dbReference type="EMBL" id="OBQK01000003">
    <property type="protein sequence ID" value="SOC54564.1"/>
    <property type="molecule type" value="Genomic_DNA"/>
</dbReference>
<sequence>MPSAPLRELVASTALRLGPEAPTLCSPWTVQDLLAHLVARESRPDVLPGLGARSGRLADHTASVQRDLARGSALPELAERVRTGPPRWWPTRLRVLDDAVNTAELAIHHEDMVRAQEGWEPTALPADVEAALWRTLRTGGRLFYRSAPVGVVVVAEGHGRASVRRPPADAGTVVVRGRPLELLLHAFGRTDVARVVEEGDPADLASLAASPRAA</sequence>